<gene>
    <name evidence="1" type="ORF">Aph01nite_04560</name>
    <name evidence="2" type="ORF">Aph01nite_04570</name>
</gene>
<dbReference type="NCBIfam" id="NF033212">
    <property type="entry name" value="SapB_AmfS_lanti"/>
    <property type="match status" value="1"/>
</dbReference>
<proteinExistence type="predicted"/>
<dbReference type="EMBL" id="BOOA01000003">
    <property type="protein sequence ID" value="GIH22147.1"/>
    <property type="molecule type" value="Genomic_DNA"/>
</dbReference>
<name>A0A919Q5U4_9ACTN</name>
<reference evidence="1" key="1">
    <citation type="submission" date="2021-01" db="EMBL/GenBank/DDBJ databases">
        <title>Whole genome shotgun sequence of Acrocarpospora phusangensis NBRC 108782.</title>
        <authorList>
            <person name="Komaki H."/>
            <person name="Tamura T."/>
        </authorList>
    </citation>
    <scope>NUCLEOTIDE SEQUENCE</scope>
    <source>
        <strain evidence="1">NBRC 108782</strain>
    </source>
</reference>
<dbReference type="EMBL" id="BOOA01000003">
    <property type="protein sequence ID" value="GIH22146.1"/>
    <property type="molecule type" value="Genomic_DNA"/>
</dbReference>
<comment type="caution">
    <text evidence="1">The sequence shown here is derived from an EMBL/GenBank/DDBJ whole genome shotgun (WGS) entry which is preliminary data.</text>
</comment>
<accession>A0A919Q5U4</accession>
<sequence length="44" mass="4373">MVLLDLQAMEVPGGGHGHGGGGSTLTLLGCQSNSPSNLSLLLCH</sequence>
<dbReference type="RefSeq" id="WP_204039009.1">
    <property type="nucleotide sequence ID" value="NZ_BOOA01000003.1"/>
</dbReference>
<evidence type="ECO:0000313" key="1">
    <source>
        <dbReference type="EMBL" id="GIH22146.1"/>
    </source>
</evidence>
<evidence type="ECO:0000313" key="2">
    <source>
        <dbReference type="EMBL" id="GIH22147.1"/>
    </source>
</evidence>
<keyword evidence="3" id="KW-1185">Reference proteome</keyword>
<organism evidence="1 3">
    <name type="scientific">Acrocarpospora phusangensis</name>
    <dbReference type="NCBI Taxonomy" id="1070424"/>
    <lineage>
        <taxon>Bacteria</taxon>
        <taxon>Bacillati</taxon>
        <taxon>Actinomycetota</taxon>
        <taxon>Actinomycetes</taxon>
        <taxon>Streptosporangiales</taxon>
        <taxon>Streptosporangiaceae</taxon>
        <taxon>Acrocarpospora</taxon>
    </lineage>
</organism>
<protein>
    <recommendedName>
        <fullName evidence="4">SapB/AmfS family lantipeptide</fullName>
    </recommendedName>
</protein>
<evidence type="ECO:0008006" key="4">
    <source>
        <dbReference type="Google" id="ProtNLM"/>
    </source>
</evidence>
<dbReference type="InterPro" id="IPR045825">
    <property type="entry name" value="RamS"/>
</dbReference>
<evidence type="ECO:0000313" key="3">
    <source>
        <dbReference type="Proteomes" id="UP000640052"/>
    </source>
</evidence>
<dbReference type="Proteomes" id="UP000640052">
    <property type="component" value="Unassembled WGS sequence"/>
</dbReference>
<dbReference type="AlphaFoldDB" id="A0A919Q5U4"/>
<dbReference type="Pfam" id="PF19402">
    <property type="entry name" value="RamS"/>
    <property type="match status" value="1"/>
</dbReference>